<gene>
    <name evidence="1" type="ORF">PVL29_008989</name>
</gene>
<reference evidence="1 2" key="1">
    <citation type="journal article" date="2023" name="BMC Biotechnol.">
        <title>Vitis rotundifolia cv Carlos genome sequencing.</title>
        <authorList>
            <person name="Huff M."/>
            <person name="Hulse-Kemp A."/>
            <person name="Scheffler B."/>
            <person name="Youngblood R."/>
            <person name="Simpson S."/>
            <person name="Babiker E."/>
            <person name="Staton M."/>
        </authorList>
    </citation>
    <scope>NUCLEOTIDE SEQUENCE [LARGE SCALE GENOMIC DNA]</scope>
    <source>
        <tissue evidence="1">Leaf</tissue>
    </source>
</reference>
<organism evidence="1 2">
    <name type="scientific">Vitis rotundifolia</name>
    <name type="common">Muscadine grape</name>
    <dbReference type="NCBI Taxonomy" id="103349"/>
    <lineage>
        <taxon>Eukaryota</taxon>
        <taxon>Viridiplantae</taxon>
        <taxon>Streptophyta</taxon>
        <taxon>Embryophyta</taxon>
        <taxon>Tracheophyta</taxon>
        <taxon>Spermatophyta</taxon>
        <taxon>Magnoliopsida</taxon>
        <taxon>eudicotyledons</taxon>
        <taxon>Gunneridae</taxon>
        <taxon>Pentapetalae</taxon>
        <taxon>rosids</taxon>
        <taxon>Vitales</taxon>
        <taxon>Vitaceae</taxon>
        <taxon>Viteae</taxon>
        <taxon>Vitis</taxon>
    </lineage>
</organism>
<dbReference type="InterPro" id="IPR035428">
    <property type="entry name" value="FANCF"/>
</dbReference>
<dbReference type="PANTHER" id="PTHR14449">
    <property type="entry name" value="FANCONI ANEMIA GROUP F PROTEIN FANCF"/>
    <property type="match status" value="1"/>
</dbReference>
<dbReference type="EMBL" id="JARBHA010000007">
    <property type="protein sequence ID" value="KAJ9697026.1"/>
    <property type="molecule type" value="Genomic_DNA"/>
</dbReference>
<comment type="caution">
    <text evidence="1">The sequence shown here is derived from an EMBL/GenBank/DDBJ whole genome shotgun (WGS) entry which is preliminary data.</text>
</comment>
<dbReference type="AlphaFoldDB" id="A0AA38ZXA5"/>
<accession>A0AA38ZXA5</accession>
<protein>
    <submittedName>
        <fullName evidence="1">Uncharacterized protein</fullName>
    </submittedName>
</protein>
<name>A0AA38ZXA5_VITRO</name>
<dbReference type="PANTHER" id="PTHR14449:SF2">
    <property type="entry name" value="FANCONI ANEMIA GROUP F PROTEIN"/>
    <property type="match status" value="1"/>
</dbReference>
<dbReference type="GO" id="GO:0043240">
    <property type="term" value="C:Fanconi anaemia nuclear complex"/>
    <property type="evidence" value="ECO:0007669"/>
    <property type="project" value="InterPro"/>
</dbReference>
<dbReference type="Proteomes" id="UP001168098">
    <property type="component" value="Unassembled WGS sequence"/>
</dbReference>
<dbReference type="GO" id="GO:0036297">
    <property type="term" value="P:interstrand cross-link repair"/>
    <property type="evidence" value="ECO:0007669"/>
    <property type="project" value="InterPro"/>
</dbReference>
<dbReference type="Pfam" id="PF11107">
    <property type="entry name" value="FANCF"/>
    <property type="match status" value="1"/>
</dbReference>
<proteinExistence type="predicted"/>
<evidence type="ECO:0000313" key="2">
    <source>
        <dbReference type="Proteomes" id="UP001168098"/>
    </source>
</evidence>
<keyword evidence="2" id="KW-1185">Reference proteome</keyword>
<sequence>MGWSHPDVSLDDMVKLIKGFVDILILASGYQSSGHFAIWDPQNIKRAFQWGLFFENVIRHLSSSDDYQDSLKELDAVLLEIKSNPSSPQGLAQLSSVTLSRAKSYVLEHLIQTLTLRDAHLEAFLTASIGMDLDELSGTEQDCLSLYMNRLMLQNPSANMKTEKCTDDDFTTCTLQELLKRQFAVLCVSSTEKGLDILSKTIRHNNWTESESNSFKKLNQVTPLPSHDQLVDFITWSRWRSKNLSYLLDKRTVRLVSGASLIFSAPTVQWAQLFERLNISGETRVDLLFHSCRIELVNLEYTKKAIDDSWA</sequence>
<evidence type="ECO:0000313" key="1">
    <source>
        <dbReference type="EMBL" id="KAJ9697026.1"/>
    </source>
</evidence>